<dbReference type="PANTHER" id="PTHR21068:SF43">
    <property type="entry name" value="SPARTIN"/>
    <property type="match status" value="1"/>
</dbReference>
<feature type="region of interest" description="Disordered" evidence="2">
    <location>
        <begin position="243"/>
        <end position="280"/>
    </location>
</feature>
<dbReference type="Proteomes" id="UP000011083">
    <property type="component" value="Unassembled WGS sequence"/>
</dbReference>
<dbReference type="VEuPathDB" id="AmoebaDB:ACA1_057240"/>
<dbReference type="InterPro" id="IPR045036">
    <property type="entry name" value="Spartin-like"/>
</dbReference>
<evidence type="ECO:0000259" key="4">
    <source>
        <dbReference type="Pfam" id="PF06911"/>
    </source>
</evidence>
<organism evidence="5 6">
    <name type="scientific">Acanthamoeba castellanii (strain ATCC 30010 / Neff)</name>
    <dbReference type="NCBI Taxonomy" id="1257118"/>
    <lineage>
        <taxon>Eukaryota</taxon>
        <taxon>Amoebozoa</taxon>
        <taxon>Discosea</taxon>
        <taxon>Longamoebia</taxon>
        <taxon>Centramoebida</taxon>
        <taxon>Acanthamoebidae</taxon>
        <taxon>Acanthamoeba</taxon>
    </lineage>
</organism>
<keyword evidence="1" id="KW-0175">Coiled coil</keyword>
<dbReference type="EMBL" id="KB007974">
    <property type="protein sequence ID" value="ELR17091.1"/>
    <property type="molecule type" value="Genomic_DNA"/>
</dbReference>
<dbReference type="Pfam" id="PF04212">
    <property type="entry name" value="MIT"/>
    <property type="match status" value="1"/>
</dbReference>
<dbReference type="Pfam" id="PF06911">
    <property type="entry name" value="Senescence"/>
    <property type="match status" value="1"/>
</dbReference>
<dbReference type="PANTHER" id="PTHR21068">
    <property type="entry name" value="SPARTIN"/>
    <property type="match status" value="1"/>
</dbReference>
<evidence type="ECO:0000256" key="2">
    <source>
        <dbReference type="SAM" id="MobiDB-lite"/>
    </source>
</evidence>
<evidence type="ECO:0000259" key="3">
    <source>
        <dbReference type="Pfam" id="PF04212"/>
    </source>
</evidence>
<reference evidence="5 6" key="1">
    <citation type="journal article" date="2013" name="Genome Biol.">
        <title>Genome of Acanthamoeba castellanii highlights extensive lateral gene transfer and early evolution of tyrosine kinase signaling.</title>
        <authorList>
            <person name="Clarke M."/>
            <person name="Lohan A.J."/>
            <person name="Liu B."/>
            <person name="Lagkouvardos I."/>
            <person name="Roy S."/>
            <person name="Zafar N."/>
            <person name="Bertelli C."/>
            <person name="Schilde C."/>
            <person name="Kianianmomeni A."/>
            <person name="Burglin T.R."/>
            <person name="Frech C."/>
            <person name="Turcotte B."/>
            <person name="Kopec K.O."/>
            <person name="Synnott J.M."/>
            <person name="Choo C."/>
            <person name="Paponov I."/>
            <person name="Finkler A."/>
            <person name="Soon Heng Tan C."/>
            <person name="Hutchins A.P."/>
            <person name="Weinmeier T."/>
            <person name="Rattei T."/>
            <person name="Chu J.S."/>
            <person name="Gimenez G."/>
            <person name="Irimia M."/>
            <person name="Rigden D.J."/>
            <person name="Fitzpatrick D.A."/>
            <person name="Lorenzo-Morales J."/>
            <person name="Bateman A."/>
            <person name="Chiu C.H."/>
            <person name="Tang P."/>
            <person name="Hegemann P."/>
            <person name="Fromm H."/>
            <person name="Raoult D."/>
            <person name="Greub G."/>
            <person name="Miranda-Saavedra D."/>
            <person name="Chen N."/>
            <person name="Nash P."/>
            <person name="Ginger M.L."/>
            <person name="Horn M."/>
            <person name="Schaap P."/>
            <person name="Caler L."/>
            <person name="Loftus B."/>
        </authorList>
    </citation>
    <scope>NUCLEOTIDE SEQUENCE [LARGE SCALE GENOMIC DNA]</scope>
    <source>
        <strain evidence="5 6">Neff</strain>
    </source>
</reference>
<feature type="domain" description="Senescence" evidence="4">
    <location>
        <begin position="337"/>
        <end position="526"/>
    </location>
</feature>
<protein>
    <submittedName>
        <fullName evidence="5">MIT domain containing protein</fullName>
    </submittedName>
</protein>
<feature type="region of interest" description="Disordered" evidence="2">
    <location>
        <begin position="563"/>
        <end position="586"/>
    </location>
</feature>
<feature type="domain" description="MIT" evidence="3">
    <location>
        <begin position="11"/>
        <end position="75"/>
    </location>
</feature>
<feature type="compositionally biased region" description="Low complexity" evidence="2">
    <location>
        <begin position="570"/>
        <end position="583"/>
    </location>
</feature>
<keyword evidence="6" id="KW-1185">Reference proteome</keyword>
<dbReference type="InterPro" id="IPR036181">
    <property type="entry name" value="MIT_dom_sf"/>
</dbReference>
<evidence type="ECO:0000313" key="5">
    <source>
        <dbReference type="EMBL" id="ELR17091.1"/>
    </source>
</evidence>
<evidence type="ECO:0000313" key="6">
    <source>
        <dbReference type="Proteomes" id="UP000011083"/>
    </source>
</evidence>
<dbReference type="AlphaFoldDB" id="L8GYE5"/>
<accession>L8GYE5</accession>
<dbReference type="OrthoDB" id="20821at2759"/>
<gene>
    <name evidence="5" type="ORF">ACA1_057240</name>
</gene>
<feature type="compositionally biased region" description="Basic and acidic residues" evidence="2">
    <location>
        <begin position="270"/>
        <end position="280"/>
    </location>
</feature>
<dbReference type="KEGG" id="acan:ACA1_057240"/>
<dbReference type="InterPro" id="IPR009686">
    <property type="entry name" value="Senescence/spartin_C"/>
</dbReference>
<sequence>MQSRLELEGRGVLLLQAAIQSDTRGDYAKAVEQYEAALQCLVELTLLYSSESEKALKQGLRTKMTEVADRAETLRTFLREQEAREKEAEKKEAKDLRECEEVLQIEGVQCLHIHAGEQEEVGRGTLRILKVPIADSEMRSHKHLFRSFEAEQVNGEEVVRLTFLALGECQLPLIPGLPCLRTTPLSFLLPMQQEGHYVAYIFPNNIPPIYIDVFERKMREVCEVKHSYGDATHADDLHRQDSAAQQPYSVEEVEEEEEEDGSEGEGSVEEGAKEKTSAQDKKVVVVDRTDVKITSDDGESWQVTNEVVTFSSNAEGAIVPYKPFDARTASYLDYVASAIDTGSAYLSERLEKGSEVFAHRLAETVQQAKESGWLTPNEEEMKVNPLVKGTIYYGSRVSPIAVTASGAVVNGLVYAAEGLGKLVGKGVAKAVPSGGDGGGYAPVKSAMGVGGSTVRGVVTVWEALENAGKTVLTASSGATVTVVQHKYGSEAAEVVGQSFAVGADVFQTVSNVRSLGVKKLAKRAAKKSTISAARTVVTIKTDESGKPLAIEDVKQRPVPTIEFPMPEEASSPSPSPGGQQLLLEGRQPYTPLVTIEEVDHRTEDHKHAQTPL</sequence>
<dbReference type="OMA" id="ERRDWMI"/>
<dbReference type="RefSeq" id="XP_004339104.1">
    <property type="nucleotide sequence ID" value="XM_004339056.1"/>
</dbReference>
<evidence type="ECO:0000256" key="1">
    <source>
        <dbReference type="SAM" id="Coils"/>
    </source>
</evidence>
<dbReference type="GO" id="GO:0051301">
    <property type="term" value="P:cell division"/>
    <property type="evidence" value="ECO:0007669"/>
    <property type="project" value="TreeGrafter"/>
</dbReference>
<dbReference type="GeneID" id="14918167"/>
<dbReference type="SUPFAM" id="SSF116846">
    <property type="entry name" value="MIT domain"/>
    <property type="match status" value="1"/>
</dbReference>
<dbReference type="Gene3D" id="1.20.58.80">
    <property type="entry name" value="Phosphotransferase system, lactose/cellobiose-type IIA subunit"/>
    <property type="match status" value="1"/>
</dbReference>
<feature type="coiled-coil region" evidence="1">
    <location>
        <begin position="71"/>
        <end position="99"/>
    </location>
</feature>
<proteinExistence type="predicted"/>
<name>L8GYE5_ACACF</name>
<dbReference type="STRING" id="1257118.L8GYE5"/>
<feature type="compositionally biased region" description="Acidic residues" evidence="2">
    <location>
        <begin position="251"/>
        <end position="268"/>
    </location>
</feature>
<dbReference type="InterPro" id="IPR007330">
    <property type="entry name" value="MIT_dom"/>
</dbReference>
<dbReference type="GO" id="GO:0005886">
    <property type="term" value="C:plasma membrane"/>
    <property type="evidence" value="ECO:0007669"/>
    <property type="project" value="TreeGrafter"/>
</dbReference>